<dbReference type="CDD" id="cd22268">
    <property type="entry name" value="DPBB_RlpA-like"/>
    <property type="match status" value="1"/>
</dbReference>
<dbReference type="GO" id="GO:0008932">
    <property type="term" value="F:lytic endotransglycosylase activity"/>
    <property type="evidence" value="ECO:0007669"/>
    <property type="project" value="UniProtKB-UniRule"/>
</dbReference>
<evidence type="ECO:0000256" key="3">
    <source>
        <dbReference type="HAMAP-Rule" id="MF_02071"/>
    </source>
</evidence>
<dbReference type="EMBL" id="RQYT01000031">
    <property type="protein sequence ID" value="RRD48723.1"/>
    <property type="molecule type" value="Genomic_DNA"/>
</dbReference>
<sequence precursor="true">MIQEYLMSMIDHVRRFCVVAGLTAVLSVPAPAVFPTTTAVAAAGDTVTARVNVNIRSGPGTSHPRLGLLRAGQTLQARGSAVNGWVPVSHRGRDAWVSAPHVRTSPATAPVPADATAIGQARTTTRLNVRPQPSTSNRPLTVLAKGATVGTTGVVSGTWTQIVWRSGTAWVASRYLASGGSAPVPAPDPVVSPTPTPAPATTGSRWATTELNLWVSATGSRYRGTVPKGTELRITGTVSRGRAQVVWRGTTRWVTARYLSETAPGTVPTGTQSCLASFYGDDTATASGEPFDRWAMKTAHRSLPFGTRLRVTNPSNGKSVVVTVNDRGPYVAGRCLDLTTGAFREIADLEQGVIKVNFEIVR</sequence>
<dbReference type="PROSITE" id="PS51781">
    <property type="entry name" value="SH3B"/>
    <property type="match status" value="1"/>
</dbReference>
<dbReference type="InterPro" id="IPR034718">
    <property type="entry name" value="RlpA"/>
</dbReference>
<accession>A0A3P1WWG9</accession>
<evidence type="ECO:0000313" key="7">
    <source>
        <dbReference type="EMBL" id="RRD48723.1"/>
    </source>
</evidence>
<protein>
    <recommendedName>
        <fullName evidence="3">Probable endolytic peptidoglycan transglycosylase RlpA</fullName>
        <ecNumber evidence="3">4.2.2.-</ecNumber>
    </recommendedName>
</protein>
<evidence type="ECO:0000256" key="2">
    <source>
        <dbReference type="ARBA" id="ARBA00023316"/>
    </source>
</evidence>
<dbReference type="OrthoDB" id="9779128at2"/>
<dbReference type="Gene3D" id="2.30.30.40">
    <property type="entry name" value="SH3 Domains"/>
    <property type="match status" value="2"/>
</dbReference>
<comment type="function">
    <text evidence="3">Lytic transglycosylase with a strong preference for naked glycan strands that lack stem peptides.</text>
</comment>
<dbReference type="InterPro" id="IPR003646">
    <property type="entry name" value="SH3-like_bac-type"/>
</dbReference>
<dbReference type="PANTHER" id="PTHR34183:SF8">
    <property type="entry name" value="ENDOLYTIC PEPTIDOGLYCAN TRANSGLYCOSYLASE RLPA-RELATED"/>
    <property type="match status" value="1"/>
</dbReference>
<feature type="chain" id="PRO_5039766701" description="Probable endolytic peptidoglycan transglycosylase RlpA" evidence="3">
    <location>
        <begin position="33"/>
        <end position="362"/>
    </location>
</feature>
<dbReference type="InterPro" id="IPR009009">
    <property type="entry name" value="RlpA-like_DPBB"/>
</dbReference>
<evidence type="ECO:0000313" key="8">
    <source>
        <dbReference type="Proteomes" id="UP000280935"/>
    </source>
</evidence>
<comment type="caution">
    <text evidence="7">The sequence shown here is derived from an EMBL/GenBank/DDBJ whole genome shotgun (WGS) entry which is preliminary data.</text>
</comment>
<gene>
    <name evidence="3" type="primary">rlpA</name>
    <name evidence="7" type="ORF">EII35_11445</name>
</gene>
<dbReference type="NCBIfam" id="TIGR00413">
    <property type="entry name" value="rlpA"/>
    <property type="match status" value="1"/>
</dbReference>
<dbReference type="InterPro" id="IPR012997">
    <property type="entry name" value="RplA"/>
</dbReference>
<evidence type="ECO:0000256" key="5">
    <source>
        <dbReference type="SAM" id="MobiDB-lite"/>
    </source>
</evidence>
<dbReference type="AlphaFoldDB" id="A0A3P1WWG9"/>
<comment type="similarity">
    <text evidence="3 4">Belongs to the RlpA family.</text>
</comment>
<evidence type="ECO:0000256" key="1">
    <source>
        <dbReference type="ARBA" id="ARBA00023239"/>
    </source>
</evidence>
<reference evidence="7 8" key="1">
    <citation type="submission" date="2018-11" db="EMBL/GenBank/DDBJ databases">
        <title>Genomes From Bacteria Associated with the Canine Oral Cavity: a Test Case for Automated Genome-Based Taxonomic Assignment.</title>
        <authorList>
            <person name="Coil D.A."/>
            <person name="Jospin G."/>
            <person name="Darling A.E."/>
            <person name="Wallis C."/>
            <person name="Davis I.J."/>
            <person name="Harris S."/>
            <person name="Eisen J.A."/>
            <person name="Holcombe L.J."/>
            <person name="O'Flynn C."/>
        </authorList>
    </citation>
    <scope>NUCLEOTIDE SEQUENCE [LARGE SCALE GENOMIC DNA]</scope>
    <source>
        <strain evidence="7 8">OH2822_COT-296</strain>
    </source>
</reference>
<dbReference type="Pfam" id="PF08239">
    <property type="entry name" value="SH3_3"/>
    <property type="match status" value="2"/>
</dbReference>
<dbReference type="EC" id="4.2.2.-" evidence="3"/>
<keyword evidence="2 3" id="KW-0961">Cell wall biogenesis/degradation</keyword>
<dbReference type="GO" id="GO:0071555">
    <property type="term" value="P:cell wall organization"/>
    <property type="evidence" value="ECO:0007669"/>
    <property type="project" value="UniProtKB-KW"/>
</dbReference>
<proteinExistence type="inferred from homology"/>
<dbReference type="PANTHER" id="PTHR34183">
    <property type="entry name" value="ENDOLYTIC PEPTIDOGLYCAN TRANSGLYCOSYLASE RLPA"/>
    <property type="match status" value="1"/>
</dbReference>
<evidence type="ECO:0000259" key="6">
    <source>
        <dbReference type="PROSITE" id="PS51781"/>
    </source>
</evidence>
<dbReference type="HAMAP" id="MF_02071">
    <property type="entry name" value="RlpA"/>
    <property type="match status" value="1"/>
</dbReference>
<feature type="region of interest" description="Disordered" evidence="5">
    <location>
        <begin position="181"/>
        <end position="204"/>
    </location>
</feature>
<dbReference type="Gene3D" id="2.40.40.10">
    <property type="entry name" value="RlpA-like domain"/>
    <property type="match status" value="1"/>
</dbReference>
<dbReference type="Pfam" id="PF03330">
    <property type="entry name" value="DPBB_1"/>
    <property type="match status" value="1"/>
</dbReference>
<feature type="domain" description="SH3b" evidence="6">
    <location>
        <begin position="42"/>
        <end position="108"/>
    </location>
</feature>
<keyword evidence="1 3" id="KW-0456">Lyase</keyword>
<dbReference type="SMART" id="SM00287">
    <property type="entry name" value="SH3b"/>
    <property type="match status" value="3"/>
</dbReference>
<feature type="signal peptide" evidence="3">
    <location>
        <begin position="1"/>
        <end position="32"/>
    </location>
</feature>
<evidence type="ECO:0000256" key="4">
    <source>
        <dbReference type="RuleBase" id="RU003495"/>
    </source>
</evidence>
<name>A0A3P1WWG9_9ACTN</name>
<organism evidence="7 8">
    <name type="scientific">Arachnia propionica</name>
    <dbReference type="NCBI Taxonomy" id="1750"/>
    <lineage>
        <taxon>Bacteria</taxon>
        <taxon>Bacillati</taxon>
        <taxon>Actinomycetota</taxon>
        <taxon>Actinomycetes</taxon>
        <taxon>Propionibacteriales</taxon>
        <taxon>Propionibacteriaceae</taxon>
        <taxon>Arachnia</taxon>
    </lineage>
</organism>
<dbReference type="Proteomes" id="UP000280935">
    <property type="component" value="Unassembled WGS sequence"/>
</dbReference>
<dbReference type="SUPFAM" id="SSF50685">
    <property type="entry name" value="Barwin-like endoglucanases"/>
    <property type="match status" value="1"/>
</dbReference>
<dbReference type="GO" id="GO:0000270">
    <property type="term" value="P:peptidoglycan metabolic process"/>
    <property type="evidence" value="ECO:0007669"/>
    <property type="project" value="UniProtKB-UniRule"/>
</dbReference>
<dbReference type="InterPro" id="IPR036908">
    <property type="entry name" value="RlpA-like_sf"/>
</dbReference>
<feature type="compositionally biased region" description="Pro residues" evidence="5">
    <location>
        <begin position="184"/>
        <end position="198"/>
    </location>
</feature>
<keyword evidence="3" id="KW-0732">Signal</keyword>